<feature type="transmembrane region" description="Helical" evidence="15">
    <location>
        <begin position="85"/>
        <end position="104"/>
    </location>
</feature>
<accession>A0AAD8PDC1</accession>
<feature type="transmembrane region" description="Helical" evidence="15">
    <location>
        <begin position="142"/>
        <end position="164"/>
    </location>
</feature>
<name>A0AAD8PDC1_BABGI</name>
<evidence type="ECO:0000256" key="8">
    <source>
        <dbReference type="ARBA" id="ARBA00044648"/>
    </source>
</evidence>
<dbReference type="GO" id="GO:0005351">
    <property type="term" value="F:carbohydrate:proton symporter activity"/>
    <property type="evidence" value="ECO:0007669"/>
    <property type="project" value="TreeGrafter"/>
</dbReference>
<evidence type="ECO:0000259" key="16">
    <source>
        <dbReference type="PROSITE" id="PS50850"/>
    </source>
</evidence>
<dbReference type="GO" id="GO:0016020">
    <property type="term" value="C:membrane"/>
    <property type="evidence" value="ECO:0007669"/>
    <property type="project" value="UniProtKB-SubCell"/>
</dbReference>
<comment type="catalytic activity">
    <reaction evidence="10">
        <text>D-mannose(out) = D-mannose(in)</text>
        <dbReference type="Rhea" id="RHEA:78391"/>
        <dbReference type="ChEBI" id="CHEBI:4208"/>
    </reaction>
    <physiologicalReaction direction="left-to-right" evidence="10">
        <dbReference type="Rhea" id="RHEA:78392"/>
    </physiologicalReaction>
</comment>
<feature type="transmembrane region" description="Helical" evidence="15">
    <location>
        <begin position="184"/>
        <end position="208"/>
    </location>
</feature>
<gene>
    <name evidence="17" type="ORF">BgAZ_201140</name>
</gene>
<keyword evidence="5 15" id="KW-1133">Transmembrane helix</keyword>
<evidence type="ECO:0000313" key="17">
    <source>
        <dbReference type="EMBL" id="KAK1443238.1"/>
    </source>
</evidence>
<comment type="subcellular location">
    <subcellularLocation>
        <location evidence="1">Membrane</location>
        <topology evidence="1">Multi-pass membrane protein</topology>
    </subcellularLocation>
</comment>
<dbReference type="Gene3D" id="1.20.1250.20">
    <property type="entry name" value="MFS general substrate transporter like domains"/>
    <property type="match status" value="1"/>
</dbReference>
<comment type="catalytic activity">
    <reaction evidence="8">
        <text>D-glucose(out) = D-glucose(in)</text>
        <dbReference type="Rhea" id="RHEA:60376"/>
        <dbReference type="ChEBI" id="CHEBI:4167"/>
    </reaction>
    <physiologicalReaction direction="left-to-right" evidence="8">
        <dbReference type="Rhea" id="RHEA:60377"/>
    </physiologicalReaction>
</comment>
<sequence>MLPYFPSSIAVGALAAMCFGANVVNLSLSKEFTIADFNWCDGEASKLSCPKGDLYGSLIGGGVFLGAALGSCFISIAGKIGRRKAMLLLHALNIAGSLISGGSMCFTMLLLGRFICGIAVGMCGVAPVFLTEVSPSEKRGIIGLAYPVFLVMGQVLMIMWQLLHGRIPVDEENNRFELTNLDRVVWRMAQLWPVVISVAAVFLLLFVVKYDTPHFLLQEGKDEEAVAATKALHGEEKFNEAMKEIKADVEAQKQAGATLGLVAAMKVPKFRKTILILVGFSIMQQTSGINVFVSNASKIFVSIMGRTFASNLLGTATVGVLFVATAFTGFVIDKFGRKTLLLFGIAFSCLSMIPAVIAKLACEPSDAVNIGLAIGCMGFTAGFAVGFGGCMFLYLAEAFGSEYKDAGFSLAICMNWIAAFIMVATSDFLLAWNDNFTYVMYTAFSVVGLVYVAVFLKETKGIPLGQAYA</sequence>
<organism evidence="17 18">
    <name type="scientific">Babesia gibsoni</name>
    <dbReference type="NCBI Taxonomy" id="33632"/>
    <lineage>
        <taxon>Eukaryota</taxon>
        <taxon>Sar</taxon>
        <taxon>Alveolata</taxon>
        <taxon>Apicomplexa</taxon>
        <taxon>Aconoidasida</taxon>
        <taxon>Piroplasmida</taxon>
        <taxon>Babesiidae</taxon>
        <taxon>Babesia</taxon>
    </lineage>
</organism>
<protein>
    <recommendedName>
        <fullName evidence="13">Hexose transporter 1</fullName>
    </recommendedName>
</protein>
<feature type="transmembrane region" description="Helical" evidence="15">
    <location>
        <begin position="54"/>
        <end position="78"/>
    </location>
</feature>
<evidence type="ECO:0000256" key="12">
    <source>
        <dbReference type="ARBA" id="ARBA00044710"/>
    </source>
</evidence>
<dbReference type="InterPro" id="IPR005829">
    <property type="entry name" value="Sugar_transporter_CS"/>
</dbReference>
<feature type="domain" description="Major facilitator superfamily (MFS) profile" evidence="16">
    <location>
        <begin position="1"/>
        <end position="460"/>
    </location>
</feature>
<dbReference type="InterPro" id="IPR050360">
    <property type="entry name" value="MFS_Sugar_Transporters"/>
</dbReference>
<keyword evidence="18" id="KW-1185">Reference proteome</keyword>
<feature type="transmembrane region" description="Helical" evidence="15">
    <location>
        <begin position="408"/>
        <end position="432"/>
    </location>
</feature>
<dbReference type="EMBL" id="JAVEPI010000002">
    <property type="protein sequence ID" value="KAK1443238.1"/>
    <property type="molecule type" value="Genomic_DNA"/>
</dbReference>
<dbReference type="InterPro" id="IPR020846">
    <property type="entry name" value="MFS_dom"/>
</dbReference>
<evidence type="ECO:0000256" key="9">
    <source>
        <dbReference type="ARBA" id="ARBA00044656"/>
    </source>
</evidence>
<dbReference type="PANTHER" id="PTHR48022:SF2">
    <property type="entry name" value="PLASTIDIC GLUCOSE TRANSPORTER 4"/>
    <property type="match status" value="1"/>
</dbReference>
<proteinExistence type="inferred from homology"/>
<dbReference type="InterPro" id="IPR036259">
    <property type="entry name" value="MFS_trans_sf"/>
</dbReference>
<dbReference type="AlphaFoldDB" id="A0AAD8PDC1"/>
<evidence type="ECO:0000256" key="2">
    <source>
        <dbReference type="ARBA" id="ARBA00010992"/>
    </source>
</evidence>
<dbReference type="PROSITE" id="PS00216">
    <property type="entry name" value="SUGAR_TRANSPORT_1"/>
    <property type="match status" value="1"/>
</dbReference>
<evidence type="ECO:0000256" key="10">
    <source>
        <dbReference type="ARBA" id="ARBA00044662"/>
    </source>
</evidence>
<dbReference type="InterPro" id="IPR005828">
    <property type="entry name" value="MFS_sugar_transport-like"/>
</dbReference>
<reference evidence="17" key="1">
    <citation type="submission" date="2023-08" db="EMBL/GenBank/DDBJ databases">
        <title>Draft sequence of the Babesia gibsoni genome.</title>
        <authorList>
            <person name="Yamagishi J.Y."/>
            <person name="Xuan X.X."/>
        </authorList>
    </citation>
    <scope>NUCLEOTIDE SEQUENCE</scope>
    <source>
        <strain evidence="17">Azabu</strain>
    </source>
</reference>
<feature type="transmembrane region" description="Helical" evidence="15">
    <location>
        <begin position="339"/>
        <end position="358"/>
    </location>
</feature>
<evidence type="ECO:0000256" key="15">
    <source>
        <dbReference type="SAM" id="Phobius"/>
    </source>
</evidence>
<keyword evidence="4 15" id="KW-0812">Transmembrane</keyword>
<keyword evidence="6 15" id="KW-0472">Membrane</keyword>
<dbReference type="InterPro" id="IPR003663">
    <property type="entry name" value="Sugar/inositol_transpt"/>
</dbReference>
<comment type="catalytic activity">
    <reaction evidence="11">
        <text>D-glucosamine(out) = D-glucosamine(in)</text>
        <dbReference type="Rhea" id="RHEA:78423"/>
        <dbReference type="ChEBI" id="CHEBI:58723"/>
    </reaction>
    <physiologicalReaction direction="left-to-right" evidence="11">
        <dbReference type="Rhea" id="RHEA:78424"/>
    </physiologicalReaction>
</comment>
<feature type="transmembrane region" description="Helical" evidence="15">
    <location>
        <begin position="313"/>
        <end position="332"/>
    </location>
</feature>
<comment type="similarity">
    <text evidence="2">Belongs to the major facilitator superfamily. Sugar transporter (TC 2.A.1.1) family.</text>
</comment>
<evidence type="ECO:0000256" key="14">
    <source>
        <dbReference type="ARBA" id="ARBA00045752"/>
    </source>
</evidence>
<comment type="function">
    <text evidence="14">Sodium-independent facilitative hexose transporter. Can transport D-glucose and D-fructose. Can transport D-mannose, D-galactose, D-xylose and D-glucosamine.</text>
</comment>
<comment type="catalytic activity">
    <reaction evidence="9">
        <text>D-xylose(out) = D-xylose(in)</text>
        <dbReference type="Rhea" id="RHEA:78427"/>
        <dbReference type="ChEBI" id="CHEBI:53455"/>
    </reaction>
    <physiologicalReaction direction="left-to-right" evidence="9">
        <dbReference type="Rhea" id="RHEA:78428"/>
    </physiologicalReaction>
</comment>
<comment type="subunit">
    <text evidence="3">Homodimer.</text>
</comment>
<evidence type="ECO:0000256" key="5">
    <source>
        <dbReference type="ARBA" id="ARBA00022989"/>
    </source>
</evidence>
<dbReference type="PRINTS" id="PR00171">
    <property type="entry name" value="SUGRTRNSPORT"/>
</dbReference>
<feature type="transmembrane region" description="Helical" evidence="15">
    <location>
        <begin position="370"/>
        <end position="396"/>
    </location>
</feature>
<dbReference type="PANTHER" id="PTHR48022">
    <property type="entry name" value="PLASTIDIC GLUCOSE TRANSPORTER 4"/>
    <property type="match status" value="1"/>
</dbReference>
<evidence type="ECO:0000256" key="4">
    <source>
        <dbReference type="ARBA" id="ARBA00022692"/>
    </source>
</evidence>
<dbReference type="Proteomes" id="UP001230268">
    <property type="component" value="Unassembled WGS sequence"/>
</dbReference>
<comment type="catalytic activity">
    <reaction evidence="12">
        <text>D-fructose(out) = D-fructose(in)</text>
        <dbReference type="Rhea" id="RHEA:60372"/>
        <dbReference type="ChEBI" id="CHEBI:37721"/>
    </reaction>
    <physiologicalReaction direction="left-to-right" evidence="12">
        <dbReference type="Rhea" id="RHEA:60373"/>
    </physiologicalReaction>
</comment>
<comment type="caution">
    <text evidence="17">The sequence shown here is derived from an EMBL/GenBank/DDBJ whole genome shotgun (WGS) entry which is preliminary data.</text>
</comment>
<evidence type="ECO:0000256" key="3">
    <source>
        <dbReference type="ARBA" id="ARBA00011738"/>
    </source>
</evidence>
<feature type="transmembrane region" description="Helical" evidence="15">
    <location>
        <begin position="438"/>
        <end position="456"/>
    </location>
</feature>
<evidence type="ECO:0000256" key="1">
    <source>
        <dbReference type="ARBA" id="ARBA00004141"/>
    </source>
</evidence>
<dbReference type="PROSITE" id="PS50850">
    <property type="entry name" value="MFS"/>
    <property type="match status" value="1"/>
</dbReference>
<evidence type="ECO:0000256" key="7">
    <source>
        <dbReference type="ARBA" id="ARBA00044637"/>
    </source>
</evidence>
<dbReference type="SUPFAM" id="SSF103473">
    <property type="entry name" value="MFS general substrate transporter"/>
    <property type="match status" value="1"/>
</dbReference>
<evidence type="ECO:0000256" key="11">
    <source>
        <dbReference type="ARBA" id="ARBA00044668"/>
    </source>
</evidence>
<dbReference type="Pfam" id="PF00083">
    <property type="entry name" value="Sugar_tr"/>
    <property type="match status" value="1"/>
</dbReference>
<feature type="transmembrane region" description="Helical" evidence="15">
    <location>
        <begin position="110"/>
        <end position="130"/>
    </location>
</feature>
<evidence type="ECO:0000256" key="13">
    <source>
        <dbReference type="ARBA" id="ARBA00044780"/>
    </source>
</evidence>
<evidence type="ECO:0000313" key="18">
    <source>
        <dbReference type="Proteomes" id="UP001230268"/>
    </source>
</evidence>
<evidence type="ECO:0000256" key="6">
    <source>
        <dbReference type="ARBA" id="ARBA00023136"/>
    </source>
</evidence>
<comment type="catalytic activity">
    <reaction evidence="7">
        <text>D-galactose(in) = D-galactose(out)</text>
        <dbReference type="Rhea" id="RHEA:34915"/>
        <dbReference type="ChEBI" id="CHEBI:4139"/>
    </reaction>
    <physiologicalReaction direction="right-to-left" evidence="7">
        <dbReference type="Rhea" id="RHEA:34917"/>
    </physiologicalReaction>
</comment>
<feature type="transmembrane region" description="Helical" evidence="15">
    <location>
        <begin position="274"/>
        <end position="293"/>
    </location>
</feature>